<protein>
    <submittedName>
        <fullName evidence="2">Uncharacterized protein</fullName>
    </submittedName>
</protein>
<feature type="compositionally biased region" description="Polar residues" evidence="1">
    <location>
        <begin position="69"/>
        <end position="79"/>
    </location>
</feature>
<keyword evidence="3" id="KW-1185">Reference proteome</keyword>
<reference evidence="2 3" key="1">
    <citation type="submission" date="2019-08" db="EMBL/GenBank/DDBJ databases">
        <title>The genome of the soybean aphid Biotype 1, its phylome, world population structure and adaptation to the North American continent.</title>
        <authorList>
            <person name="Giordano R."/>
            <person name="Donthu R.K."/>
            <person name="Hernandez A.G."/>
            <person name="Wright C.L."/>
            <person name="Zimin A.V."/>
        </authorList>
    </citation>
    <scope>NUCLEOTIDE SEQUENCE [LARGE SCALE GENOMIC DNA]</scope>
    <source>
        <tissue evidence="2">Whole aphids</tissue>
    </source>
</reference>
<evidence type="ECO:0000256" key="1">
    <source>
        <dbReference type="SAM" id="MobiDB-lite"/>
    </source>
</evidence>
<organism evidence="2 3">
    <name type="scientific">Aphis glycines</name>
    <name type="common">Soybean aphid</name>
    <dbReference type="NCBI Taxonomy" id="307491"/>
    <lineage>
        <taxon>Eukaryota</taxon>
        <taxon>Metazoa</taxon>
        <taxon>Ecdysozoa</taxon>
        <taxon>Arthropoda</taxon>
        <taxon>Hexapoda</taxon>
        <taxon>Insecta</taxon>
        <taxon>Pterygota</taxon>
        <taxon>Neoptera</taxon>
        <taxon>Paraneoptera</taxon>
        <taxon>Hemiptera</taxon>
        <taxon>Sternorrhyncha</taxon>
        <taxon>Aphidomorpha</taxon>
        <taxon>Aphidoidea</taxon>
        <taxon>Aphididae</taxon>
        <taxon>Aphidini</taxon>
        <taxon>Aphis</taxon>
        <taxon>Aphis</taxon>
    </lineage>
</organism>
<dbReference type="OrthoDB" id="6623103at2759"/>
<sequence>MDKRSKNLPKFGAAKISFTPNLGYKRIVAKDSDQLSKVEVKVEHDANSNAQSSSTQKQKKTKERSTTQIQSVFSNMSSTSQGRPGSSRMGSSGFRSYSNHGSFNSSGSFVKKEACQSIQQMQMFENNQFDMDDPMDEVHGPVRLPFLKKVFVLDRVPQIKSENNLEYPYQKNIYPSLSELISPELLITLQFYDSAFSIQPKTANNDLNEIYNNGVTPVELKPQLPIKMEYNGHLKAENDSEGVFKSKPVGKVQYYRSGRVVLIFNQKRYELLKANEDKHHKELFSLTNIEEAERPDKLVSLGTVPLRLKAVLNINNIIEHFLTTFLSLSLYGGLNIYFPSDVRSILGLPGSASVSNHLTLIMNFHPIIHLMLMDDHLHPDVEL</sequence>
<evidence type="ECO:0000313" key="3">
    <source>
        <dbReference type="Proteomes" id="UP000475862"/>
    </source>
</evidence>
<gene>
    <name evidence="2" type="ORF">AGLY_012807</name>
</gene>
<dbReference type="EMBL" id="VYZN01000051">
    <property type="protein sequence ID" value="KAE9527734.1"/>
    <property type="molecule type" value="Genomic_DNA"/>
</dbReference>
<evidence type="ECO:0000313" key="2">
    <source>
        <dbReference type="EMBL" id="KAE9527734.1"/>
    </source>
</evidence>
<comment type="caution">
    <text evidence="2">The sequence shown here is derived from an EMBL/GenBank/DDBJ whole genome shotgun (WGS) entry which is preliminary data.</text>
</comment>
<proteinExistence type="predicted"/>
<dbReference type="Proteomes" id="UP000475862">
    <property type="component" value="Unassembled WGS sequence"/>
</dbReference>
<accession>A0A6G0T8H4</accession>
<dbReference type="AlphaFoldDB" id="A0A6G0T8H4"/>
<feature type="region of interest" description="Disordered" evidence="1">
    <location>
        <begin position="39"/>
        <end position="97"/>
    </location>
</feature>
<feature type="compositionally biased region" description="Low complexity" evidence="1">
    <location>
        <begin position="80"/>
        <end position="97"/>
    </location>
</feature>
<name>A0A6G0T8H4_APHGL</name>